<dbReference type="AlphaFoldDB" id="A0A6J0HFP3"/>
<reference evidence="3" key="1">
    <citation type="submission" date="2025-08" db="UniProtKB">
        <authorList>
            <consortium name="RefSeq"/>
        </authorList>
    </citation>
    <scope>IDENTIFICATION</scope>
</reference>
<evidence type="ECO:0000313" key="3">
    <source>
        <dbReference type="RefSeq" id="XP_017673287.1"/>
    </source>
</evidence>
<protein>
    <submittedName>
        <fullName evidence="3">Uncharacterized protein LOC108498737</fullName>
    </submittedName>
</protein>
<name>A0A6J0HFP3_9PASS</name>
<evidence type="ECO:0000256" key="1">
    <source>
        <dbReference type="SAM" id="MobiDB-lite"/>
    </source>
</evidence>
<feature type="region of interest" description="Disordered" evidence="1">
    <location>
        <begin position="1"/>
        <end position="120"/>
    </location>
</feature>
<dbReference type="RefSeq" id="XP_017673287.1">
    <property type="nucleotide sequence ID" value="XM_017817798.1"/>
</dbReference>
<keyword evidence="2" id="KW-1185">Reference proteome</keyword>
<accession>A0A6J0HFP3</accession>
<evidence type="ECO:0000313" key="2">
    <source>
        <dbReference type="Proteomes" id="UP000504624"/>
    </source>
</evidence>
<proteinExistence type="predicted"/>
<dbReference type="GeneID" id="108498737"/>
<dbReference type="Proteomes" id="UP000504624">
    <property type="component" value="Unplaced"/>
</dbReference>
<organism evidence="2 3">
    <name type="scientific">Lepidothrix coronata</name>
    <name type="common">blue-crowned manakin</name>
    <dbReference type="NCBI Taxonomy" id="321398"/>
    <lineage>
        <taxon>Eukaryota</taxon>
        <taxon>Metazoa</taxon>
        <taxon>Chordata</taxon>
        <taxon>Craniata</taxon>
        <taxon>Vertebrata</taxon>
        <taxon>Euteleostomi</taxon>
        <taxon>Archelosauria</taxon>
        <taxon>Archosauria</taxon>
        <taxon>Dinosauria</taxon>
        <taxon>Saurischia</taxon>
        <taxon>Theropoda</taxon>
        <taxon>Coelurosauria</taxon>
        <taxon>Aves</taxon>
        <taxon>Neognathae</taxon>
        <taxon>Neoaves</taxon>
        <taxon>Telluraves</taxon>
        <taxon>Australaves</taxon>
        <taxon>Passeriformes</taxon>
        <taxon>Pipridae</taxon>
        <taxon>Lepidothrix</taxon>
    </lineage>
</organism>
<sequence length="238" mass="25620">MTRWRRDTALPGGGACWAAASASPFCPGRRRRARSGPERGPGPRPHERYRPGGAGASGRTGNDNTRRARPHHCACAASGAGNSWGARRRLTGRRGGRGGDARSRPRRGGAAARAHRRGRAWRAATCGTARGGAPPGDRDEITEWEGFGTDQKDRPVPASLSLEQLVQRPIQPALNTARVEESTISLGNLFQCLTTLTTCSSSSMSFLYWGPQSSVQHSRLNSTHLPLQDIPGWMPDAH</sequence>
<gene>
    <name evidence="3" type="primary">LOC108498737</name>
</gene>
<feature type="compositionally biased region" description="Basic residues" evidence="1">
    <location>
        <begin position="86"/>
        <end position="96"/>
    </location>
</feature>